<name>A0A644UKB2_9ZZZZ</name>
<accession>A0A644UKB2</accession>
<evidence type="ECO:0000256" key="1">
    <source>
        <dbReference type="SAM" id="MobiDB-lite"/>
    </source>
</evidence>
<feature type="compositionally biased region" description="Basic and acidic residues" evidence="1">
    <location>
        <begin position="120"/>
        <end position="146"/>
    </location>
</feature>
<protein>
    <submittedName>
        <fullName evidence="2">Uncharacterized protein</fullName>
    </submittedName>
</protein>
<sequence>MCLHLEAHGQEVLHPHAGGNDRRIDPAIDAILGVSLGPRGQEEGLGQRRARERVEGGPIPVFRQVVPGTGAGAALALHEAGEQLAALADIARQRRLPAQVQHRQRGVFRHRHGKNPAGVDHPDRRNPVDPDPDRGRLDPRQQHEDRAIVGRRQCHQILPDAGQQRRDAHLGPGQLMRGDADGIDRLHRVVGGAPDRRRRGRQPPARGVDCRRPLGRIAARRRGCADRAGQRLPQDARMRQRLFRDMPRCDDDRHQAHSRLI</sequence>
<proteinExistence type="predicted"/>
<evidence type="ECO:0000313" key="2">
    <source>
        <dbReference type="EMBL" id="MPL79269.1"/>
    </source>
</evidence>
<gene>
    <name evidence="2" type="ORF">SDC9_25145</name>
</gene>
<dbReference type="EMBL" id="VSSQ01000124">
    <property type="protein sequence ID" value="MPL79269.1"/>
    <property type="molecule type" value="Genomic_DNA"/>
</dbReference>
<reference evidence="2" key="1">
    <citation type="submission" date="2019-08" db="EMBL/GenBank/DDBJ databases">
        <authorList>
            <person name="Kucharzyk K."/>
            <person name="Murdoch R.W."/>
            <person name="Higgins S."/>
            <person name="Loffler F."/>
        </authorList>
    </citation>
    <scope>NUCLEOTIDE SEQUENCE</scope>
</reference>
<feature type="region of interest" description="Disordered" evidence="1">
    <location>
        <begin position="101"/>
        <end position="146"/>
    </location>
</feature>
<comment type="caution">
    <text evidence="2">The sequence shown here is derived from an EMBL/GenBank/DDBJ whole genome shotgun (WGS) entry which is preliminary data.</text>
</comment>
<organism evidence="2">
    <name type="scientific">bioreactor metagenome</name>
    <dbReference type="NCBI Taxonomy" id="1076179"/>
    <lineage>
        <taxon>unclassified sequences</taxon>
        <taxon>metagenomes</taxon>
        <taxon>ecological metagenomes</taxon>
    </lineage>
</organism>
<dbReference type="AlphaFoldDB" id="A0A644UKB2"/>
<feature type="compositionally biased region" description="Basic residues" evidence="1">
    <location>
        <begin position="102"/>
        <end position="114"/>
    </location>
</feature>